<reference evidence="2 3" key="1">
    <citation type="submission" date="2016-10" db="EMBL/GenBank/DDBJ databases">
        <authorList>
            <person name="de Groot N.N."/>
        </authorList>
    </citation>
    <scope>NUCLEOTIDE SEQUENCE [LARGE SCALE GENOMIC DNA]</scope>
    <source>
        <strain evidence="2 3">IBRC-M10418</strain>
    </source>
</reference>
<gene>
    <name evidence="2" type="ORF">SAMN05192561_1011099</name>
</gene>
<dbReference type="EMBL" id="FNWU01000001">
    <property type="protein sequence ID" value="SEH43952.1"/>
    <property type="molecule type" value="Genomic_DNA"/>
</dbReference>
<feature type="transmembrane region" description="Helical" evidence="1">
    <location>
        <begin position="14"/>
        <end position="35"/>
    </location>
</feature>
<dbReference type="OrthoDB" id="342743at2157"/>
<sequence>MPPLQFGVPVGPEAVILALIVLWLVVPIGVAYWIYADATARSEEYAVLWALAAGVLTYTTGFGGVIVIAVYVWQRE</sequence>
<organism evidence="2 3">
    <name type="scientific">Halopenitus malekzadehii</name>
    <dbReference type="NCBI Taxonomy" id="1267564"/>
    <lineage>
        <taxon>Archaea</taxon>
        <taxon>Methanobacteriati</taxon>
        <taxon>Methanobacteriota</taxon>
        <taxon>Stenosarchaea group</taxon>
        <taxon>Halobacteria</taxon>
        <taxon>Halobacteriales</taxon>
        <taxon>Haloferacaceae</taxon>
        <taxon>Halopenitus</taxon>
    </lineage>
</organism>
<evidence type="ECO:0000256" key="1">
    <source>
        <dbReference type="SAM" id="Phobius"/>
    </source>
</evidence>
<name>A0A1H6I8E3_9EURY</name>
<keyword evidence="3" id="KW-1185">Reference proteome</keyword>
<keyword evidence="1" id="KW-0812">Transmembrane</keyword>
<keyword evidence="1" id="KW-1133">Transmembrane helix</keyword>
<evidence type="ECO:0000313" key="3">
    <source>
        <dbReference type="Proteomes" id="UP000199215"/>
    </source>
</evidence>
<dbReference type="STRING" id="1267564.SAMN05192561_1011099"/>
<dbReference type="AlphaFoldDB" id="A0A1H6I8E3"/>
<dbReference type="Proteomes" id="UP000199215">
    <property type="component" value="Unassembled WGS sequence"/>
</dbReference>
<feature type="transmembrane region" description="Helical" evidence="1">
    <location>
        <begin position="47"/>
        <end position="73"/>
    </location>
</feature>
<accession>A0A1H6I8E3</accession>
<evidence type="ECO:0000313" key="2">
    <source>
        <dbReference type="EMBL" id="SEH43952.1"/>
    </source>
</evidence>
<dbReference type="RefSeq" id="WP_092815349.1">
    <property type="nucleotide sequence ID" value="NZ_FNWU01000001.1"/>
</dbReference>
<keyword evidence="1" id="KW-0472">Membrane</keyword>
<protein>
    <submittedName>
        <fullName evidence="2">Uncharacterized protein</fullName>
    </submittedName>
</protein>
<proteinExistence type="predicted"/>